<dbReference type="PROSITE" id="PS50949">
    <property type="entry name" value="HTH_GNTR"/>
    <property type="match status" value="1"/>
</dbReference>
<organism evidence="5 6">
    <name type="scientific">Dethiosulfatarculus sandiegensis</name>
    <dbReference type="NCBI Taxonomy" id="1429043"/>
    <lineage>
        <taxon>Bacteria</taxon>
        <taxon>Pseudomonadati</taxon>
        <taxon>Thermodesulfobacteriota</taxon>
        <taxon>Desulfarculia</taxon>
        <taxon>Desulfarculales</taxon>
        <taxon>Desulfarculaceae</taxon>
        <taxon>Dethiosulfatarculus</taxon>
    </lineage>
</organism>
<dbReference type="Proteomes" id="UP000032233">
    <property type="component" value="Unassembled WGS sequence"/>
</dbReference>
<dbReference type="PANTHER" id="PTHR43537:SF49">
    <property type="entry name" value="TRANSCRIPTIONAL REGULATORY PROTEIN"/>
    <property type="match status" value="1"/>
</dbReference>
<dbReference type="SMART" id="SM00895">
    <property type="entry name" value="FCD"/>
    <property type="match status" value="1"/>
</dbReference>
<dbReference type="SUPFAM" id="SSF46785">
    <property type="entry name" value="Winged helix' DNA-binding domain"/>
    <property type="match status" value="1"/>
</dbReference>
<keyword evidence="2" id="KW-0238">DNA-binding</keyword>
<dbReference type="InterPro" id="IPR036388">
    <property type="entry name" value="WH-like_DNA-bd_sf"/>
</dbReference>
<dbReference type="InterPro" id="IPR008920">
    <property type="entry name" value="TF_FadR/GntR_C"/>
</dbReference>
<comment type="caution">
    <text evidence="5">The sequence shown here is derived from an EMBL/GenBank/DDBJ whole genome shotgun (WGS) entry which is preliminary data.</text>
</comment>
<accession>A0A0D2IYQ5</accession>
<gene>
    <name evidence="5" type="ORF">X474_26120</name>
</gene>
<dbReference type="CDD" id="cd07377">
    <property type="entry name" value="WHTH_GntR"/>
    <property type="match status" value="1"/>
</dbReference>
<dbReference type="AlphaFoldDB" id="A0A0D2IYQ5"/>
<dbReference type="InterPro" id="IPR036390">
    <property type="entry name" value="WH_DNA-bd_sf"/>
</dbReference>
<dbReference type="SUPFAM" id="SSF48008">
    <property type="entry name" value="GntR ligand-binding domain-like"/>
    <property type="match status" value="1"/>
</dbReference>
<dbReference type="Pfam" id="PF07729">
    <property type="entry name" value="FCD"/>
    <property type="match status" value="1"/>
</dbReference>
<sequence>MGVLKKAKQHSLVADVVSQVEETILSRRIKPGERLPASRDLQSILGASLGTIREAVAILEQKGLVEVKKGAKGGIFVKEASTDSVSEGLGLLIRQLSISYEELAEFRQVNEAAVMRLVARRASDDELSALDDYMDDFRRALNLGDQGWKHFLATEVNLRKHLIELTKNRTYNAVLRPIHDNIMAYTDKLLPGEKRLVREAFTDWESIIEALKKRDGDTAADITSDHIGRFLNHVKE</sequence>
<dbReference type="STRING" id="1429043.X474_26120"/>
<dbReference type="GO" id="GO:0003677">
    <property type="term" value="F:DNA binding"/>
    <property type="evidence" value="ECO:0007669"/>
    <property type="project" value="UniProtKB-KW"/>
</dbReference>
<evidence type="ECO:0000256" key="2">
    <source>
        <dbReference type="ARBA" id="ARBA00023125"/>
    </source>
</evidence>
<protein>
    <submittedName>
        <fullName evidence="5">GntR family transcriptional regulator</fullName>
    </submittedName>
</protein>
<feature type="domain" description="HTH gntR-type" evidence="4">
    <location>
        <begin position="10"/>
        <end position="80"/>
    </location>
</feature>
<dbReference type="SMART" id="SM00345">
    <property type="entry name" value="HTH_GNTR"/>
    <property type="match status" value="1"/>
</dbReference>
<reference evidence="5 6" key="1">
    <citation type="submission" date="2013-11" db="EMBL/GenBank/DDBJ databases">
        <title>Metagenomic analysis of a methanogenic consortium involved in long chain n-alkane degradation.</title>
        <authorList>
            <person name="Davidova I.A."/>
            <person name="Callaghan A.V."/>
            <person name="Wawrik B."/>
            <person name="Pruitt S."/>
            <person name="Marks C."/>
            <person name="Duncan K.E."/>
            <person name="Suflita J.M."/>
        </authorList>
    </citation>
    <scope>NUCLEOTIDE SEQUENCE [LARGE SCALE GENOMIC DNA]</scope>
    <source>
        <strain evidence="5 6">SPR</strain>
    </source>
</reference>
<dbReference type="PANTHER" id="PTHR43537">
    <property type="entry name" value="TRANSCRIPTIONAL REGULATOR, GNTR FAMILY"/>
    <property type="match status" value="1"/>
</dbReference>
<dbReference type="Gene3D" id="1.20.120.530">
    <property type="entry name" value="GntR ligand-binding domain-like"/>
    <property type="match status" value="1"/>
</dbReference>
<name>A0A0D2IYQ5_9BACT</name>
<keyword evidence="6" id="KW-1185">Reference proteome</keyword>
<dbReference type="InterPro" id="IPR000524">
    <property type="entry name" value="Tscrpt_reg_HTH_GntR"/>
</dbReference>
<keyword evidence="3" id="KW-0804">Transcription</keyword>
<evidence type="ECO:0000313" key="6">
    <source>
        <dbReference type="Proteomes" id="UP000032233"/>
    </source>
</evidence>
<evidence type="ECO:0000259" key="4">
    <source>
        <dbReference type="PROSITE" id="PS50949"/>
    </source>
</evidence>
<dbReference type="Gene3D" id="1.10.10.10">
    <property type="entry name" value="Winged helix-like DNA-binding domain superfamily/Winged helix DNA-binding domain"/>
    <property type="match status" value="1"/>
</dbReference>
<dbReference type="InterPro" id="IPR011711">
    <property type="entry name" value="GntR_C"/>
</dbReference>
<dbReference type="EMBL" id="AZAC01000067">
    <property type="protein sequence ID" value="KIX11169.1"/>
    <property type="molecule type" value="Genomic_DNA"/>
</dbReference>
<evidence type="ECO:0000313" key="5">
    <source>
        <dbReference type="EMBL" id="KIX11169.1"/>
    </source>
</evidence>
<evidence type="ECO:0000256" key="1">
    <source>
        <dbReference type="ARBA" id="ARBA00023015"/>
    </source>
</evidence>
<evidence type="ECO:0000256" key="3">
    <source>
        <dbReference type="ARBA" id="ARBA00023163"/>
    </source>
</evidence>
<keyword evidence="1" id="KW-0805">Transcription regulation</keyword>
<dbReference type="Pfam" id="PF00392">
    <property type="entry name" value="GntR"/>
    <property type="match status" value="1"/>
</dbReference>
<proteinExistence type="predicted"/>
<dbReference type="InParanoid" id="A0A0D2IYQ5"/>
<dbReference type="GO" id="GO:0003700">
    <property type="term" value="F:DNA-binding transcription factor activity"/>
    <property type="evidence" value="ECO:0007669"/>
    <property type="project" value="InterPro"/>
</dbReference>